<evidence type="ECO:0000256" key="1">
    <source>
        <dbReference type="ARBA" id="ARBA00004167"/>
    </source>
</evidence>
<dbReference type="SMART" id="SM00192">
    <property type="entry name" value="LDLa"/>
    <property type="match status" value="6"/>
</dbReference>
<dbReference type="PROSITE" id="PS01209">
    <property type="entry name" value="LDLRA_1"/>
    <property type="match status" value="4"/>
</dbReference>
<dbReference type="InterPro" id="IPR002172">
    <property type="entry name" value="LDrepeatLR_classA_rpt"/>
</dbReference>
<keyword evidence="2" id="KW-0812">Transmembrane</keyword>
<sequence length="459" mass="50502">MTYGASKSVFVCPFLITCYFVVINLVNGGTVAENYNEFRRTRFCNISSFRCDSGECIDEENLCDGVVHCKDGSDETRDCVNIIPCSSNFLFQCDYGACINKAQQCDGKYDCKDRSDESAIACAKSGNSKFSCKSGEWINADAVCDGIGHCKDSSDETVDVCENFNCPAYSYRCKYGACVMRTARCNGVIDCIDASDEKGCALYNPYVTARPATKCARYEFKCDSGECIHEGKICNGKRDCADGSDETFNFCAYRRCPFNTFTCDYGGCIPKTAECNKVTDCWDASDERNCSSHIDEESPSPDGDEGGCAIPKNPEHGEHQIAKFEKIAAYRTHVPDFSVLVTKCSAGYSPTPPKESAFSVCFSGKWAPALQHCTRTCPTIITSAQTECKYENKPLKSCNDAVHGTIALTPCADLSHSLMQICRNGEWDIPISRCLPSVSTNTSGTVINIFYIYKDKTKR</sequence>
<keyword evidence="12" id="KW-1185">Reference proteome</keyword>
<feature type="disulfide bond" evidence="9">
    <location>
        <begin position="222"/>
        <end position="240"/>
    </location>
</feature>
<feature type="disulfide bond" evidence="9">
    <location>
        <begin position="51"/>
        <end position="69"/>
    </location>
</feature>
<feature type="disulfide bond" evidence="9">
    <location>
        <begin position="185"/>
        <end position="200"/>
    </location>
</feature>
<dbReference type="Proteomes" id="UP001329430">
    <property type="component" value="Chromosome 10"/>
</dbReference>
<evidence type="ECO:0000256" key="6">
    <source>
        <dbReference type="ARBA" id="ARBA00023157"/>
    </source>
</evidence>
<keyword evidence="8" id="KW-0325">Glycoprotein</keyword>
<evidence type="ECO:0000256" key="5">
    <source>
        <dbReference type="ARBA" id="ARBA00023136"/>
    </source>
</evidence>
<dbReference type="FunFam" id="4.10.400.10:FF:000065">
    <property type="entry name" value="Transmembrane protease serine 7"/>
    <property type="match status" value="1"/>
</dbReference>
<comment type="caution">
    <text evidence="11">The sequence shown here is derived from an EMBL/GenBank/DDBJ whole genome shotgun (WGS) entry which is preliminary data.</text>
</comment>
<dbReference type="GO" id="GO:0043235">
    <property type="term" value="C:receptor complex"/>
    <property type="evidence" value="ECO:0007669"/>
    <property type="project" value="TreeGrafter"/>
</dbReference>
<dbReference type="PANTHER" id="PTHR22722">
    <property type="entry name" value="LOW-DENSITY LIPOPROTEIN RECEPTOR-RELATED PROTEIN 2-RELATED"/>
    <property type="match status" value="1"/>
</dbReference>
<feature type="disulfide bond" evidence="9">
    <location>
        <begin position="256"/>
        <end position="268"/>
    </location>
</feature>
<dbReference type="Pfam" id="PF00057">
    <property type="entry name" value="Ldl_recept_a"/>
    <property type="match status" value="6"/>
</dbReference>
<dbReference type="Gene3D" id="4.10.400.10">
    <property type="entry name" value="Low-density Lipoprotein Receptor"/>
    <property type="match status" value="6"/>
</dbReference>
<dbReference type="AlphaFoldDB" id="A0AAN7V182"/>
<proteinExistence type="predicted"/>
<evidence type="ECO:0000256" key="8">
    <source>
        <dbReference type="ARBA" id="ARBA00023180"/>
    </source>
</evidence>
<dbReference type="SUPFAM" id="SSF57424">
    <property type="entry name" value="LDL receptor-like module"/>
    <property type="match status" value="6"/>
</dbReference>
<feature type="disulfide bond" evidence="9">
    <location>
        <begin position="166"/>
        <end position="178"/>
    </location>
</feature>
<gene>
    <name evidence="11" type="ORF">RI129_013173</name>
</gene>
<feature type="region of interest" description="Disordered" evidence="10">
    <location>
        <begin position="292"/>
        <end position="311"/>
    </location>
</feature>
<evidence type="ECO:0000313" key="11">
    <source>
        <dbReference type="EMBL" id="KAK5638878.1"/>
    </source>
</evidence>
<keyword evidence="4" id="KW-1133">Transmembrane helix</keyword>
<dbReference type="GO" id="GO:0005886">
    <property type="term" value="C:plasma membrane"/>
    <property type="evidence" value="ECO:0007669"/>
    <property type="project" value="TreeGrafter"/>
</dbReference>
<dbReference type="PRINTS" id="PR00261">
    <property type="entry name" value="LDLRECEPTOR"/>
</dbReference>
<keyword evidence="5" id="KW-0472">Membrane</keyword>
<comment type="subcellular location">
    <subcellularLocation>
        <location evidence="1">Membrane</location>
        <topology evidence="1">Single-pass membrane protein</topology>
    </subcellularLocation>
</comment>
<evidence type="ECO:0000256" key="10">
    <source>
        <dbReference type="SAM" id="MobiDB-lite"/>
    </source>
</evidence>
<feature type="disulfide bond" evidence="9">
    <location>
        <begin position="44"/>
        <end position="56"/>
    </location>
</feature>
<name>A0AAN7V182_9COLE</name>
<feature type="disulfide bond" evidence="9">
    <location>
        <begin position="93"/>
        <end position="111"/>
    </location>
</feature>
<evidence type="ECO:0000256" key="3">
    <source>
        <dbReference type="ARBA" id="ARBA00022737"/>
    </source>
</evidence>
<evidence type="ECO:0000256" key="2">
    <source>
        <dbReference type="ARBA" id="ARBA00022692"/>
    </source>
</evidence>
<feature type="disulfide bond" evidence="9">
    <location>
        <begin position="263"/>
        <end position="281"/>
    </location>
</feature>
<organism evidence="11 12">
    <name type="scientific">Pyrocoelia pectoralis</name>
    <dbReference type="NCBI Taxonomy" id="417401"/>
    <lineage>
        <taxon>Eukaryota</taxon>
        <taxon>Metazoa</taxon>
        <taxon>Ecdysozoa</taxon>
        <taxon>Arthropoda</taxon>
        <taxon>Hexapoda</taxon>
        <taxon>Insecta</taxon>
        <taxon>Pterygota</taxon>
        <taxon>Neoptera</taxon>
        <taxon>Endopterygota</taxon>
        <taxon>Coleoptera</taxon>
        <taxon>Polyphaga</taxon>
        <taxon>Elateriformia</taxon>
        <taxon>Elateroidea</taxon>
        <taxon>Lampyridae</taxon>
        <taxon>Lampyrinae</taxon>
        <taxon>Pyrocoelia</taxon>
    </lineage>
</organism>
<dbReference type="EMBL" id="JAVRBK010000010">
    <property type="protein sequence ID" value="KAK5638878.1"/>
    <property type="molecule type" value="Genomic_DNA"/>
</dbReference>
<protein>
    <submittedName>
        <fullName evidence="11">Uncharacterized protein</fullName>
    </submittedName>
</protein>
<dbReference type="PROSITE" id="PS50068">
    <property type="entry name" value="LDLRA_2"/>
    <property type="match status" value="6"/>
</dbReference>
<feature type="disulfide bond" evidence="9">
    <location>
        <begin position="215"/>
        <end position="227"/>
    </location>
</feature>
<feature type="disulfide bond" evidence="9">
    <location>
        <begin position="173"/>
        <end position="191"/>
    </location>
</feature>
<dbReference type="InterPro" id="IPR036055">
    <property type="entry name" value="LDL_receptor-like_sf"/>
</dbReference>
<dbReference type="InterPro" id="IPR023415">
    <property type="entry name" value="LDLR_class-A_CS"/>
</dbReference>
<dbReference type="PANTHER" id="PTHR22722:SF14">
    <property type="entry name" value="MEGALIN, ISOFORM A"/>
    <property type="match status" value="1"/>
</dbReference>
<comment type="caution">
    <text evidence="9">Lacks conserved residue(s) required for the propagation of feature annotation.</text>
</comment>
<dbReference type="InterPro" id="IPR051221">
    <property type="entry name" value="LDLR-related"/>
</dbReference>
<keyword evidence="6 9" id="KW-1015">Disulfide bond</keyword>
<feature type="disulfide bond" evidence="9">
    <location>
        <begin position="275"/>
        <end position="290"/>
    </location>
</feature>
<accession>A0AAN7V182</accession>
<evidence type="ECO:0000313" key="12">
    <source>
        <dbReference type="Proteomes" id="UP001329430"/>
    </source>
</evidence>
<evidence type="ECO:0000256" key="7">
    <source>
        <dbReference type="ARBA" id="ARBA00023170"/>
    </source>
</evidence>
<evidence type="ECO:0000256" key="4">
    <source>
        <dbReference type="ARBA" id="ARBA00022989"/>
    </source>
</evidence>
<feature type="disulfide bond" evidence="9">
    <location>
        <begin position="132"/>
        <end position="150"/>
    </location>
</feature>
<reference evidence="11 12" key="1">
    <citation type="journal article" date="2024" name="Insects">
        <title>An Improved Chromosome-Level Genome Assembly of the Firefly Pyrocoelia pectoralis.</title>
        <authorList>
            <person name="Fu X."/>
            <person name="Meyer-Rochow V.B."/>
            <person name="Ballantyne L."/>
            <person name="Zhu X."/>
        </authorList>
    </citation>
    <scope>NUCLEOTIDE SEQUENCE [LARGE SCALE GENOMIC DNA]</scope>
    <source>
        <strain evidence="11">XCY_ONT2</strain>
    </source>
</reference>
<dbReference type="CDD" id="cd00112">
    <property type="entry name" value="LDLa"/>
    <property type="match status" value="5"/>
</dbReference>
<keyword evidence="7" id="KW-0675">Receptor</keyword>
<keyword evidence="3" id="KW-0677">Repeat</keyword>
<evidence type="ECO:0000256" key="9">
    <source>
        <dbReference type="PROSITE-ProRule" id="PRU00124"/>
    </source>
</evidence>